<keyword evidence="1" id="KW-0677">Repeat</keyword>
<dbReference type="FunFam" id="1.10.238.10:FF:000178">
    <property type="entry name" value="Calmodulin-2 A"/>
    <property type="match status" value="1"/>
</dbReference>
<keyword evidence="4" id="KW-1185">Reference proteome</keyword>
<dbReference type="PANTHER" id="PTHR23048">
    <property type="entry name" value="MYOSIN LIGHT CHAIN 1, 3"/>
    <property type="match status" value="1"/>
</dbReference>
<evidence type="ECO:0000256" key="2">
    <source>
        <dbReference type="ARBA" id="ARBA00022837"/>
    </source>
</evidence>
<dbReference type="InterPro" id="IPR050230">
    <property type="entry name" value="CALM/Myosin/TropC-like"/>
</dbReference>
<dbReference type="InterPro" id="IPR018247">
    <property type="entry name" value="EF_Hand_1_Ca_BS"/>
</dbReference>
<proteinExistence type="predicted"/>
<gene>
    <name evidence="3" type="ORF">PACLA_8A040892</name>
</gene>
<dbReference type="PANTHER" id="PTHR23048:SF0">
    <property type="entry name" value="CALMODULIN LIKE 3"/>
    <property type="match status" value="1"/>
</dbReference>
<dbReference type="PROSITE" id="PS50222">
    <property type="entry name" value="EF_HAND_2"/>
    <property type="match status" value="3"/>
</dbReference>
<dbReference type="InterPro" id="IPR011992">
    <property type="entry name" value="EF-hand-dom_pair"/>
</dbReference>
<dbReference type="OrthoDB" id="26525at2759"/>
<sequence length="155" mass="17517">MPVQPGEGMKLLTEDQLEEFRDAFDLFDRDGNGKVSSDELGPLMRSLGSNPPDEHLQDLINEVDYDGDGVLNFTEFIDLMVNDRADIDVDLELIEAFHSFDTEDTGLIDSADLREAFLRMDEAQADVEDIIDATNVRVDRKITYDEFVALTVIQK</sequence>
<accession>A0A6S7FNG5</accession>
<dbReference type="InterPro" id="IPR002048">
    <property type="entry name" value="EF_hand_dom"/>
</dbReference>
<dbReference type="SUPFAM" id="SSF47473">
    <property type="entry name" value="EF-hand"/>
    <property type="match status" value="1"/>
</dbReference>
<dbReference type="Proteomes" id="UP001152795">
    <property type="component" value="Unassembled WGS sequence"/>
</dbReference>
<dbReference type="Gene3D" id="1.10.238.10">
    <property type="entry name" value="EF-hand"/>
    <property type="match status" value="2"/>
</dbReference>
<dbReference type="Pfam" id="PF13499">
    <property type="entry name" value="EF-hand_7"/>
    <property type="match status" value="2"/>
</dbReference>
<name>A0A6S7FNG5_PARCT</name>
<dbReference type="SMART" id="SM00054">
    <property type="entry name" value="EFh"/>
    <property type="match status" value="3"/>
</dbReference>
<dbReference type="PROSITE" id="PS00018">
    <property type="entry name" value="EF_HAND_1"/>
    <property type="match status" value="2"/>
</dbReference>
<dbReference type="GO" id="GO:0005509">
    <property type="term" value="F:calcium ion binding"/>
    <property type="evidence" value="ECO:0007669"/>
    <property type="project" value="InterPro"/>
</dbReference>
<reference evidence="3" key="1">
    <citation type="submission" date="2020-04" db="EMBL/GenBank/DDBJ databases">
        <authorList>
            <person name="Alioto T."/>
            <person name="Alioto T."/>
            <person name="Gomez Garrido J."/>
        </authorList>
    </citation>
    <scope>NUCLEOTIDE SEQUENCE</scope>
    <source>
        <strain evidence="3">A484AB</strain>
    </source>
</reference>
<protein>
    <submittedName>
        <fullName evidence="3">Calmodulin</fullName>
    </submittedName>
</protein>
<dbReference type="CDD" id="cd00051">
    <property type="entry name" value="EFh"/>
    <property type="match status" value="1"/>
</dbReference>
<dbReference type="AlphaFoldDB" id="A0A6S7FNG5"/>
<organism evidence="3 4">
    <name type="scientific">Paramuricea clavata</name>
    <name type="common">Red gorgonian</name>
    <name type="synonym">Violescent sea-whip</name>
    <dbReference type="NCBI Taxonomy" id="317549"/>
    <lineage>
        <taxon>Eukaryota</taxon>
        <taxon>Metazoa</taxon>
        <taxon>Cnidaria</taxon>
        <taxon>Anthozoa</taxon>
        <taxon>Octocorallia</taxon>
        <taxon>Malacalcyonacea</taxon>
        <taxon>Plexauridae</taxon>
        <taxon>Paramuricea</taxon>
    </lineage>
</organism>
<evidence type="ECO:0000313" key="3">
    <source>
        <dbReference type="EMBL" id="CAB3979137.1"/>
    </source>
</evidence>
<evidence type="ECO:0000256" key="1">
    <source>
        <dbReference type="ARBA" id="ARBA00022737"/>
    </source>
</evidence>
<comment type="caution">
    <text evidence="3">The sequence shown here is derived from an EMBL/GenBank/DDBJ whole genome shotgun (WGS) entry which is preliminary data.</text>
</comment>
<keyword evidence="2" id="KW-0106">Calcium</keyword>
<dbReference type="GO" id="GO:0016460">
    <property type="term" value="C:myosin II complex"/>
    <property type="evidence" value="ECO:0007669"/>
    <property type="project" value="TreeGrafter"/>
</dbReference>
<evidence type="ECO:0000313" key="4">
    <source>
        <dbReference type="Proteomes" id="UP001152795"/>
    </source>
</evidence>
<dbReference type="EMBL" id="CACRXK020000171">
    <property type="protein sequence ID" value="CAB3979137.1"/>
    <property type="molecule type" value="Genomic_DNA"/>
</dbReference>